<evidence type="ECO:0008006" key="3">
    <source>
        <dbReference type="Google" id="ProtNLM"/>
    </source>
</evidence>
<evidence type="ECO:0000313" key="2">
    <source>
        <dbReference type="Proteomes" id="UP001499984"/>
    </source>
</evidence>
<reference evidence="2" key="1">
    <citation type="journal article" date="2019" name="Int. J. Syst. Evol. Microbiol.">
        <title>The Global Catalogue of Microorganisms (GCM) 10K type strain sequencing project: providing services to taxonomists for standard genome sequencing and annotation.</title>
        <authorList>
            <consortium name="The Broad Institute Genomics Platform"/>
            <consortium name="The Broad Institute Genome Sequencing Center for Infectious Disease"/>
            <person name="Wu L."/>
            <person name="Ma J."/>
        </authorList>
    </citation>
    <scope>NUCLEOTIDE SEQUENCE [LARGE SCALE GENOMIC DNA]</scope>
    <source>
        <strain evidence="2">JCM 16925</strain>
    </source>
</reference>
<sequence>MELELLLAQTVPAISAAVSLYGADVLRRAEDVAASGTAHLGQRLLARLTGSRPQDTDGVARAVTDLAERRGGEDEQAALRVELRKLLRDDEDLRRELALLLPQNAAYSASGDRAVAVRHNEGIISTGDGAHNVIRRQG</sequence>
<dbReference type="Proteomes" id="UP001499984">
    <property type="component" value="Unassembled WGS sequence"/>
</dbReference>
<accession>A0ABP7UVN3</accession>
<proteinExistence type="predicted"/>
<name>A0ABP7UVN3_9ACTN</name>
<dbReference type="EMBL" id="BAAAZY010000009">
    <property type="protein sequence ID" value="GAA4053848.1"/>
    <property type="molecule type" value="Genomic_DNA"/>
</dbReference>
<protein>
    <recommendedName>
        <fullName evidence="3">RHIM domain-containing protein</fullName>
    </recommendedName>
</protein>
<dbReference type="RefSeq" id="WP_345012066.1">
    <property type="nucleotide sequence ID" value="NZ_BAAAZY010000009.1"/>
</dbReference>
<keyword evidence="2" id="KW-1185">Reference proteome</keyword>
<evidence type="ECO:0000313" key="1">
    <source>
        <dbReference type="EMBL" id="GAA4053848.1"/>
    </source>
</evidence>
<organism evidence="1 2">
    <name type="scientific">Streptomyces shaanxiensis</name>
    <dbReference type="NCBI Taxonomy" id="653357"/>
    <lineage>
        <taxon>Bacteria</taxon>
        <taxon>Bacillati</taxon>
        <taxon>Actinomycetota</taxon>
        <taxon>Actinomycetes</taxon>
        <taxon>Kitasatosporales</taxon>
        <taxon>Streptomycetaceae</taxon>
        <taxon>Streptomyces</taxon>
    </lineage>
</organism>
<gene>
    <name evidence="1" type="ORF">GCM10022233_26540</name>
</gene>
<comment type="caution">
    <text evidence="1">The sequence shown here is derived from an EMBL/GenBank/DDBJ whole genome shotgun (WGS) entry which is preliminary data.</text>
</comment>